<sequence>MPVVLVVEDDPAIRRALARALTDAGHVVQTVETALDALRVITTGQPSVVILDLGLPDMDGADALVMIRAVSAVPIIVATARRGEADMVRLLNAGADDYVTKPFSTAQVQARIAAVLRRGAPPPAPSGVLQVGPLRVEAVSRTATLAGQPLRLARKEFDLLHYLAERAGRVVPRGELFVAVWRQPYVNADPTLDAHLSLLRRKLGESAAEPRLLRTVRGVGVMLVGDAA</sequence>
<accession>A0A1H3RWA5</accession>
<keyword evidence="3 6" id="KW-0238">DNA-binding</keyword>
<dbReference type="Proteomes" id="UP000242415">
    <property type="component" value="Unassembled WGS sequence"/>
</dbReference>
<gene>
    <name evidence="9" type="ORF">SAMN05444365_109136</name>
</gene>
<dbReference type="InterPro" id="IPR036388">
    <property type="entry name" value="WH-like_DNA-bd_sf"/>
</dbReference>
<proteinExistence type="predicted"/>
<evidence type="ECO:0000256" key="6">
    <source>
        <dbReference type="PROSITE-ProRule" id="PRU01091"/>
    </source>
</evidence>
<dbReference type="OrthoDB" id="4127044at2"/>
<dbReference type="PROSITE" id="PS51755">
    <property type="entry name" value="OMPR_PHOB"/>
    <property type="match status" value="1"/>
</dbReference>
<dbReference type="InterPro" id="IPR001789">
    <property type="entry name" value="Sig_transdc_resp-reg_receiver"/>
</dbReference>
<evidence type="ECO:0000313" key="10">
    <source>
        <dbReference type="Proteomes" id="UP000242415"/>
    </source>
</evidence>
<dbReference type="PANTHER" id="PTHR48111:SF4">
    <property type="entry name" value="DNA-BINDING DUAL TRANSCRIPTIONAL REGULATOR OMPR"/>
    <property type="match status" value="1"/>
</dbReference>
<feature type="domain" description="OmpR/PhoB-type" evidence="8">
    <location>
        <begin position="126"/>
        <end position="225"/>
    </location>
</feature>
<dbReference type="GO" id="GO:0005829">
    <property type="term" value="C:cytosol"/>
    <property type="evidence" value="ECO:0007669"/>
    <property type="project" value="TreeGrafter"/>
</dbReference>
<protein>
    <submittedName>
        <fullName evidence="9">DNA-binding response regulator, OmpR family, contains REC and winged-helix (WHTH) domain</fullName>
    </submittedName>
</protein>
<evidence type="ECO:0000259" key="7">
    <source>
        <dbReference type="PROSITE" id="PS50110"/>
    </source>
</evidence>
<name>A0A1H3RWA5_9ACTN</name>
<dbReference type="SMART" id="SM00448">
    <property type="entry name" value="REC"/>
    <property type="match status" value="1"/>
</dbReference>
<dbReference type="STRING" id="405436.SAMN05444365_109136"/>
<dbReference type="SMART" id="SM00862">
    <property type="entry name" value="Trans_reg_C"/>
    <property type="match status" value="1"/>
</dbReference>
<dbReference type="AlphaFoldDB" id="A0A1H3RWA5"/>
<dbReference type="SUPFAM" id="SSF52172">
    <property type="entry name" value="CheY-like"/>
    <property type="match status" value="1"/>
</dbReference>
<dbReference type="RefSeq" id="WP_091560311.1">
    <property type="nucleotide sequence ID" value="NZ_FNPH01000009.1"/>
</dbReference>
<dbReference type="CDD" id="cd00383">
    <property type="entry name" value="trans_reg_C"/>
    <property type="match status" value="1"/>
</dbReference>
<dbReference type="PROSITE" id="PS50110">
    <property type="entry name" value="RESPONSE_REGULATORY"/>
    <property type="match status" value="1"/>
</dbReference>
<keyword evidence="10" id="KW-1185">Reference proteome</keyword>
<dbReference type="InterPro" id="IPR001867">
    <property type="entry name" value="OmpR/PhoB-type_DNA-bd"/>
</dbReference>
<dbReference type="InterPro" id="IPR011006">
    <property type="entry name" value="CheY-like_superfamily"/>
</dbReference>
<keyword evidence="4" id="KW-0804">Transcription</keyword>
<dbReference type="GO" id="GO:0000976">
    <property type="term" value="F:transcription cis-regulatory region binding"/>
    <property type="evidence" value="ECO:0007669"/>
    <property type="project" value="TreeGrafter"/>
</dbReference>
<dbReference type="Gene3D" id="3.40.50.2300">
    <property type="match status" value="1"/>
</dbReference>
<dbReference type="Pfam" id="PF00486">
    <property type="entry name" value="Trans_reg_C"/>
    <property type="match status" value="1"/>
</dbReference>
<evidence type="ECO:0000313" key="9">
    <source>
        <dbReference type="EMBL" id="SDZ30003.1"/>
    </source>
</evidence>
<dbReference type="EMBL" id="FNPH01000009">
    <property type="protein sequence ID" value="SDZ30003.1"/>
    <property type="molecule type" value="Genomic_DNA"/>
</dbReference>
<feature type="modified residue" description="4-aspartylphosphate" evidence="5">
    <location>
        <position position="52"/>
    </location>
</feature>
<feature type="DNA-binding region" description="OmpR/PhoB-type" evidence="6">
    <location>
        <begin position="126"/>
        <end position="225"/>
    </location>
</feature>
<dbReference type="GO" id="GO:0000156">
    <property type="term" value="F:phosphorelay response regulator activity"/>
    <property type="evidence" value="ECO:0007669"/>
    <property type="project" value="TreeGrafter"/>
</dbReference>
<dbReference type="Gene3D" id="1.10.10.10">
    <property type="entry name" value="Winged helix-like DNA-binding domain superfamily/Winged helix DNA-binding domain"/>
    <property type="match status" value="1"/>
</dbReference>
<keyword evidence="2" id="KW-0805">Transcription regulation</keyword>
<dbReference type="Pfam" id="PF00072">
    <property type="entry name" value="Response_reg"/>
    <property type="match status" value="1"/>
</dbReference>
<dbReference type="PANTHER" id="PTHR48111">
    <property type="entry name" value="REGULATOR OF RPOS"/>
    <property type="match status" value="1"/>
</dbReference>
<evidence type="ECO:0000256" key="2">
    <source>
        <dbReference type="ARBA" id="ARBA00023015"/>
    </source>
</evidence>
<dbReference type="GO" id="GO:0032993">
    <property type="term" value="C:protein-DNA complex"/>
    <property type="evidence" value="ECO:0007669"/>
    <property type="project" value="TreeGrafter"/>
</dbReference>
<feature type="domain" description="Response regulatory" evidence="7">
    <location>
        <begin position="3"/>
        <end position="116"/>
    </location>
</feature>
<keyword evidence="1 5" id="KW-0597">Phosphoprotein</keyword>
<evidence type="ECO:0000256" key="5">
    <source>
        <dbReference type="PROSITE-ProRule" id="PRU00169"/>
    </source>
</evidence>
<dbReference type="Gene3D" id="6.10.250.690">
    <property type="match status" value="1"/>
</dbReference>
<dbReference type="GO" id="GO:0006355">
    <property type="term" value="P:regulation of DNA-templated transcription"/>
    <property type="evidence" value="ECO:0007669"/>
    <property type="project" value="InterPro"/>
</dbReference>
<evidence type="ECO:0000259" key="8">
    <source>
        <dbReference type="PROSITE" id="PS51755"/>
    </source>
</evidence>
<evidence type="ECO:0000256" key="1">
    <source>
        <dbReference type="ARBA" id="ARBA00022553"/>
    </source>
</evidence>
<organism evidence="9 10">
    <name type="scientific">Micromonospora pattaloongensis</name>
    <dbReference type="NCBI Taxonomy" id="405436"/>
    <lineage>
        <taxon>Bacteria</taxon>
        <taxon>Bacillati</taxon>
        <taxon>Actinomycetota</taxon>
        <taxon>Actinomycetes</taxon>
        <taxon>Micromonosporales</taxon>
        <taxon>Micromonosporaceae</taxon>
        <taxon>Micromonospora</taxon>
    </lineage>
</organism>
<evidence type="ECO:0000256" key="4">
    <source>
        <dbReference type="ARBA" id="ARBA00023163"/>
    </source>
</evidence>
<reference evidence="10" key="1">
    <citation type="submission" date="2016-10" db="EMBL/GenBank/DDBJ databases">
        <authorList>
            <person name="Varghese N."/>
            <person name="Submissions S."/>
        </authorList>
    </citation>
    <scope>NUCLEOTIDE SEQUENCE [LARGE SCALE GENOMIC DNA]</scope>
    <source>
        <strain evidence="10">DSM 45245</strain>
    </source>
</reference>
<dbReference type="InterPro" id="IPR039420">
    <property type="entry name" value="WalR-like"/>
</dbReference>
<evidence type="ECO:0000256" key="3">
    <source>
        <dbReference type="ARBA" id="ARBA00023125"/>
    </source>
</evidence>